<name>A0A0L0K380_9ACTN</name>
<dbReference type="OrthoDB" id="3689934at2"/>
<organism evidence="1 2">
    <name type="scientific">Streptomyces acidiscabies</name>
    <dbReference type="NCBI Taxonomy" id="42234"/>
    <lineage>
        <taxon>Bacteria</taxon>
        <taxon>Bacillati</taxon>
        <taxon>Actinomycetota</taxon>
        <taxon>Actinomycetes</taxon>
        <taxon>Kitasatosporales</taxon>
        <taxon>Streptomycetaceae</taxon>
        <taxon>Streptomyces</taxon>
    </lineage>
</organism>
<evidence type="ECO:0000313" key="1">
    <source>
        <dbReference type="EMBL" id="KND32055.1"/>
    </source>
</evidence>
<gene>
    <name evidence="1" type="ORF">IQ63_24985</name>
</gene>
<accession>A0A0L0K380</accession>
<reference evidence="2" key="1">
    <citation type="submission" date="2014-07" db="EMBL/GenBank/DDBJ databases">
        <title>Genome sequencing of plant-pathogenic Streptomyces species.</title>
        <authorList>
            <person name="Harrison J."/>
            <person name="Sapp M."/>
            <person name="Thwaites R."/>
            <person name="Studholme D.J."/>
        </authorList>
    </citation>
    <scope>NUCLEOTIDE SEQUENCE [LARGE SCALE GENOMIC DNA]</scope>
    <source>
        <strain evidence="2">NCPPB 4445</strain>
    </source>
</reference>
<evidence type="ECO:0000313" key="2">
    <source>
        <dbReference type="Proteomes" id="UP000037151"/>
    </source>
</evidence>
<proteinExistence type="predicted"/>
<dbReference type="PATRIC" id="fig|42234.21.peg.5172"/>
<sequence length="221" mass="24757">MLRTAHARSSDVNRTAVPYITCRAGEEPVKHRALSVSYDLDSRPRLAYRTELPGDRDLNGVLWARCPQTRGVDGLPTGEPRWRDVHPVRQRECMQRLLCQVCAQPARTPEGFLFLVGPGEVGEDRTRVLTTQPPVCRKHARTAAVLCPYLRNAPTVLLAQAPRIHGVVGALYEHTGRGVRPAPADVGSLSYGHPALRWYLASQMVRRLESFRVVEWRNLPA</sequence>
<dbReference type="AlphaFoldDB" id="A0A0L0K380"/>
<comment type="caution">
    <text evidence="1">The sequence shown here is derived from an EMBL/GenBank/DDBJ whole genome shotgun (WGS) entry which is preliminary data.</text>
</comment>
<dbReference type="Proteomes" id="UP000037151">
    <property type="component" value="Unassembled WGS sequence"/>
</dbReference>
<protein>
    <submittedName>
        <fullName evidence="1">Uncharacterized protein</fullName>
    </submittedName>
</protein>
<dbReference type="EMBL" id="JPPY01000140">
    <property type="protein sequence ID" value="KND32055.1"/>
    <property type="molecule type" value="Genomic_DNA"/>
</dbReference>